<gene>
    <name evidence="1" type="ORF">DFR40_2579</name>
</gene>
<comment type="caution">
    <text evidence="1">The sequence shown here is derived from an EMBL/GenBank/DDBJ whole genome shotgun (WGS) entry which is preliminary data.</text>
</comment>
<dbReference type="Proteomes" id="UP000270626">
    <property type="component" value="Unassembled WGS sequence"/>
</dbReference>
<evidence type="ECO:0000313" key="2">
    <source>
        <dbReference type="Proteomes" id="UP000270626"/>
    </source>
</evidence>
<sequence>MVQEAILKAIDSGGSIRVRYFGGSSPGAERELHPLSLKDGKVRARCIPTGETKTFLLEKMELAVEGVPSVLAGTLPVPPTICSSVEEFAACHTNNLQQLGWIVQRDGEAISLHRMFKNGKLIKTPDVSLNFEAIAYDLVFDGEDVVETNHRERSRPWVLSAKNHTTKTFGDFAKAQLAFLEAAKSLAPNGGTPDA</sequence>
<proteinExistence type="predicted"/>
<name>A0A495VP08_9RHOO</name>
<protein>
    <submittedName>
        <fullName evidence="1">Uncharacterized protein</fullName>
    </submittedName>
</protein>
<evidence type="ECO:0000313" key="1">
    <source>
        <dbReference type="EMBL" id="RKT50660.1"/>
    </source>
</evidence>
<keyword evidence="2" id="KW-1185">Reference proteome</keyword>
<organism evidence="1 2">
    <name type="scientific">Azonexus fungiphilus</name>
    <dbReference type="NCBI Taxonomy" id="146940"/>
    <lineage>
        <taxon>Bacteria</taxon>
        <taxon>Pseudomonadati</taxon>
        <taxon>Pseudomonadota</taxon>
        <taxon>Betaproteobacteria</taxon>
        <taxon>Rhodocyclales</taxon>
        <taxon>Azonexaceae</taxon>
        <taxon>Azonexus</taxon>
    </lineage>
</organism>
<dbReference type="OrthoDB" id="9180264at2"/>
<accession>A0A495VP08</accession>
<reference evidence="1 2" key="1">
    <citation type="submission" date="2018-10" db="EMBL/GenBank/DDBJ databases">
        <title>Genomic Encyclopedia of Type Strains, Phase IV (KMG-IV): sequencing the most valuable type-strain genomes for metagenomic binning, comparative biology and taxonomic classification.</title>
        <authorList>
            <person name="Goeker M."/>
        </authorList>
    </citation>
    <scope>NUCLEOTIDE SEQUENCE [LARGE SCALE GENOMIC DNA]</scope>
    <source>
        <strain evidence="1 2">DSM 23841</strain>
    </source>
</reference>
<dbReference type="AlphaFoldDB" id="A0A495VP08"/>
<dbReference type="EMBL" id="RBXP01000017">
    <property type="protein sequence ID" value="RKT50660.1"/>
    <property type="molecule type" value="Genomic_DNA"/>
</dbReference>